<dbReference type="EMBL" id="CAMXCH010000003">
    <property type="protein sequence ID" value="CAI3949779.1"/>
    <property type="molecule type" value="Genomic_DNA"/>
</dbReference>
<gene>
    <name evidence="1" type="ORF">R83534S58_LOCUS1639</name>
</gene>
<organism evidence="1 2">
    <name type="scientific">Commensalibacter papalotli</name>
    <name type="common">ex Botero et al. 2024</name>
    <dbReference type="NCBI Taxonomy" id="2972766"/>
    <lineage>
        <taxon>Bacteria</taxon>
        <taxon>Pseudomonadati</taxon>
        <taxon>Pseudomonadota</taxon>
        <taxon>Alphaproteobacteria</taxon>
        <taxon>Acetobacterales</taxon>
        <taxon>Acetobacteraceae</taxon>
    </lineage>
</organism>
<evidence type="ECO:0000313" key="2">
    <source>
        <dbReference type="Proteomes" id="UP001154272"/>
    </source>
</evidence>
<comment type="caution">
    <text evidence="1">The sequence shown here is derived from an EMBL/GenBank/DDBJ whole genome shotgun (WGS) entry which is preliminary data.</text>
</comment>
<reference evidence="1" key="1">
    <citation type="submission" date="2022-10" db="EMBL/GenBank/DDBJ databases">
        <authorList>
            <person name="Botero Cardona J."/>
        </authorList>
    </citation>
    <scope>NUCLEOTIDE SEQUENCE</scope>
    <source>
        <strain evidence="1">R-83534</strain>
    </source>
</reference>
<proteinExistence type="predicted"/>
<protein>
    <submittedName>
        <fullName evidence="1">Uncharacterized protein</fullName>
    </submittedName>
</protein>
<accession>A0ABM9HRQ2</accession>
<name>A0ABM9HRQ2_9PROT</name>
<dbReference type="Proteomes" id="UP001154272">
    <property type="component" value="Unassembled WGS sequence"/>
</dbReference>
<sequence>MLFFEFIQFINTLPYIETTEREDTRNAVYQLVKECHLDILEDQVKEWFDEVKEF</sequence>
<evidence type="ECO:0000313" key="1">
    <source>
        <dbReference type="EMBL" id="CAI3949779.1"/>
    </source>
</evidence>
<keyword evidence="2" id="KW-1185">Reference proteome</keyword>